<keyword evidence="3" id="KW-1185">Reference proteome</keyword>
<dbReference type="Proteomes" id="UP000677812">
    <property type="component" value="Unassembled WGS sequence"/>
</dbReference>
<name>A0ABS5E926_9PROT</name>
<evidence type="ECO:0000313" key="3">
    <source>
        <dbReference type="Proteomes" id="UP000677812"/>
    </source>
</evidence>
<dbReference type="EMBL" id="JAGRQH010000008">
    <property type="protein sequence ID" value="MBR0560413.1"/>
    <property type="molecule type" value="Genomic_DNA"/>
</dbReference>
<keyword evidence="1" id="KW-0812">Transmembrane</keyword>
<evidence type="ECO:0000256" key="1">
    <source>
        <dbReference type="SAM" id="Phobius"/>
    </source>
</evidence>
<sequence length="286" mass="31433">MKIWLQTRSETQDYKFLEQEPPEYWWGIKLYKDSTSFEAPTLILERLGDDQWRCFISAIPSARKDRVDTAIRYTLVLEGSISSDEDMLFKVLGHVLAVFAKYPASEVNPLTKLLDDTIGNGIDQWFGGAPVDDTGSVENLLIEALRGLDDVFAPNGVVDKGGSLPSKSKVLSALKDVLNSGHDVHKPSLAALFNFIGTDKDNETIQNIEYELRETDHKGILIIGSPVAGGDISDFFIVTPRQNPVKNVASEEKEQSRALWILGCVALIALIVALVIALMGTGAQGQ</sequence>
<keyword evidence="1" id="KW-0472">Membrane</keyword>
<evidence type="ECO:0000313" key="2">
    <source>
        <dbReference type="EMBL" id="MBR0560413.1"/>
    </source>
</evidence>
<accession>A0ABS5E926</accession>
<proteinExistence type="predicted"/>
<comment type="caution">
    <text evidence="2">The sequence shown here is derived from an EMBL/GenBank/DDBJ whole genome shotgun (WGS) entry which is preliminary data.</text>
</comment>
<gene>
    <name evidence="2" type="ORF">KB213_10155</name>
</gene>
<organism evidence="2 3">
    <name type="scientific">Neokomagataea anthophila</name>
    <dbReference type="NCBI Taxonomy" id="2826925"/>
    <lineage>
        <taxon>Bacteria</taxon>
        <taxon>Pseudomonadati</taxon>
        <taxon>Pseudomonadota</taxon>
        <taxon>Alphaproteobacteria</taxon>
        <taxon>Acetobacterales</taxon>
        <taxon>Acetobacteraceae</taxon>
        <taxon>Neokomagataea</taxon>
    </lineage>
</organism>
<reference evidence="2 3" key="1">
    <citation type="submission" date="2021-04" db="EMBL/GenBank/DDBJ databases">
        <title>The complete genome sequence of Neokomagataea sp. TBRC 2177.</title>
        <authorList>
            <person name="Charoenyingcharoen P."/>
            <person name="Yukphan P."/>
        </authorList>
    </citation>
    <scope>NUCLEOTIDE SEQUENCE [LARGE SCALE GENOMIC DNA]</scope>
    <source>
        <strain evidence="2 3">TBRC 2177</strain>
    </source>
</reference>
<feature type="transmembrane region" description="Helical" evidence="1">
    <location>
        <begin position="259"/>
        <end position="280"/>
    </location>
</feature>
<dbReference type="RefSeq" id="WP_211682793.1">
    <property type="nucleotide sequence ID" value="NZ_JAGRQH010000008.1"/>
</dbReference>
<evidence type="ECO:0008006" key="4">
    <source>
        <dbReference type="Google" id="ProtNLM"/>
    </source>
</evidence>
<keyword evidence="1" id="KW-1133">Transmembrane helix</keyword>
<protein>
    <recommendedName>
        <fullName evidence="4">IcmF-related N-terminal domain-containing protein</fullName>
    </recommendedName>
</protein>